<gene>
    <name evidence="6" type="ORF">OsI_12928</name>
</gene>
<comment type="similarity">
    <text evidence="1">Belongs to the eukaryotic ribosomal protein eS21 family.</text>
</comment>
<dbReference type="GO" id="GO:1990904">
    <property type="term" value="C:ribonucleoprotein complex"/>
    <property type="evidence" value="ECO:0007669"/>
    <property type="project" value="UniProtKB-KW"/>
</dbReference>
<evidence type="ECO:0000313" key="7">
    <source>
        <dbReference type="Proteomes" id="UP000007015"/>
    </source>
</evidence>
<evidence type="ECO:0000256" key="5">
    <source>
        <dbReference type="ARBA" id="ARBA00035451"/>
    </source>
</evidence>
<dbReference type="PROSITE" id="PS00996">
    <property type="entry name" value="RIBOSOMAL_S21E"/>
    <property type="match status" value="1"/>
</dbReference>
<dbReference type="GO" id="GO:0005634">
    <property type="term" value="C:nucleus"/>
    <property type="evidence" value="ECO:0007669"/>
    <property type="project" value="UniProtKB-ARBA"/>
</dbReference>
<dbReference type="GO" id="GO:0005829">
    <property type="term" value="C:cytosol"/>
    <property type="evidence" value="ECO:0007669"/>
    <property type="project" value="UniProtKB-ARBA"/>
</dbReference>
<dbReference type="Proteomes" id="UP000007015">
    <property type="component" value="Chromosome 3"/>
</dbReference>
<evidence type="ECO:0000256" key="4">
    <source>
        <dbReference type="ARBA" id="ARBA00035150"/>
    </source>
</evidence>
<dbReference type="EMBL" id="CM000128">
    <property type="protein sequence ID" value="EEC75887.1"/>
    <property type="molecule type" value="Genomic_DNA"/>
</dbReference>
<evidence type="ECO:0000313" key="6">
    <source>
        <dbReference type="EMBL" id="EEC75887.1"/>
    </source>
</evidence>
<protein>
    <recommendedName>
        <fullName evidence="4">Small ribosomal subunit protein eS21</fullName>
    </recommendedName>
    <alternativeName>
        <fullName evidence="5">40S ribosomal protein S21</fullName>
    </alternativeName>
</protein>
<dbReference type="AlphaFoldDB" id="B8AP26"/>
<dbReference type="Gene3D" id="3.30.1230.20">
    <property type="match status" value="1"/>
</dbReference>
<evidence type="ECO:0000256" key="1">
    <source>
        <dbReference type="ARBA" id="ARBA00010228"/>
    </source>
</evidence>
<dbReference type="HOGENOM" id="CLU_1417265_0_0_1"/>
<keyword evidence="2" id="KW-0689">Ribosomal protein</keyword>
<dbReference type="InterPro" id="IPR018279">
    <property type="entry name" value="Ribosomal_eS21_CS"/>
</dbReference>
<keyword evidence="3" id="KW-0687">Ribonucleoprotein</keyword>
<evidence type="ECO:0000256" key="2">
    <source>
        <dbReference type="ARBA" id="ARBA00022980"/>
    </source>
</evidence>
<dbReference type="PANTHER" id="PTHR10442">
    <property type="entry name" value="40S RIBOSOMAL PROTEIN S21"/>
    <property type="match status" value="1"/>
</dbReference>
<organism evidence="6 7">
    <name type="scientific">Oryza sativa subsp. indica</name>
    <name type="common">Rice</name>
    <dbReference type="NCBI Taxonomy" id="39946"/>
    <lineage>
        <taxon>Eukaryota</taxon>
        <taxon>Viridiplantae</taxon>
        <taxon>Streptophyta</taxon>
        <taxon>Embryophyta</taxon>
        <taxon>Tracheophyta</taxon>
        <taxon>Spermatophyta</taxon>
        <taxon>Magnoliopsida</taxon>
        <taxon>Liliopsida</taxon>
        <taxon>Poales</taxon>
        <taxon>Poaceae</taxon>
        <taxon>BOP clade</taxon>
        <taxon>Oryzoideae</taxon>
        <taxon>Oryzeae</taxon>
        <taxon>Oryzinae</taxon>
        <taxon>Oryza</taxon>
        <taxon>Oryza sativa</taxon>
    </lineage>
</organism>
<dbReference type="InterPro" id="IPR038579">
    <property type="entry name" value="Ribosomal_eS21_sf"/>
</dbReference>
<evidence type="ECO:0000256" key="3">
    <source>
        <dbReference type="ARBA" id="ARBA00023274"/>
    </source>
</evidence>
<dbReference type="GO" id="GO:0005840">
    <property type="term" value="C:ribosome"/>
    <property type="evidence" value="ECO:0007669"/>
    <property type="project" value="UniProtKB-KW"/>
</dbReference>
<accession>B8AP26</accession>
<dbReference type="InterPro" id="IPR001931">
    <property type="entry name" value="Ribosomal_eS21"/>
</dbReference>
<dbReference type="GO" id="GO:0006412">
    <property type="term" value="P:translation"/>
    <property type="evidence" value="ECO:0007669"/>
    <property type="project" value="InterPro"/>
</dbReference>
<reference evidence="6 7" key="1">
    <citation type="journal article" date="2005" name="PLoS Biol.">
        <title>The genomes of Oryza sativa: a history of duplications.</title>
        <authorList>
            <person name="Yu J."/>
            <person name="Wang J."/>
            <person name="Lin W."/>
            <person name="Li S."/>
            <person name="Li H."/>
            <person name="Zhou J."/>
            <person name="Ni P."/>
            <person name="Dong W."/>
            <person name="Hu S."/>
            <person name="Zeng C."/>
            <person name="Zhang J."/>
            <person name="Zhang Y."/>
            <person name="Li R."/>
            <person name="Xu Z."/>
            <person name="Li S."/>
            <person name="Li X."/>
            <person name="Zheng H."/>
            <person name="Cong L."/>
            <person name="Lin L."/>
            <person name="Yin J."/>
            <person name="Geng J."/>
            <person name="Li G."/>
            <person name="Shi J."/>
            <person name="Liu J."/>
            <person name="Lv H."/>
            <person name="Li J."/>
            <person name="Wang J."/>
            <person name="Deng Y."/>
            <person name="Ran L."/>
            <person name="Shi X."/>
            <person name="Wang X."/>
            <person name="Wu Q."/>
            <person name="Li C."/>
            <person name="Ren X."/>
            <person name="Wang J."/>
            <person name="Wang X."/>
            <person name="Li D."/>
            <person name="Liu D."/>
            <person name="Zhang X."/>
            <person name="Ji Z."/>
            <person name="Zhao W."/>
            <person name="Sun Y."/>
            <person name="Zhang Z."/>
            <person name="Bao J."/>
            <person name="Han Y."/>
            <person name="Dong L."/>
            <person name="Ji J."/>
            <person name="Chen P."/>
            <person name="Wu S."/>
            <person name="Liu J."/>
            <person name="Xiao Y."/>
            <person name="Bu D."/>
            <person name="Tan J."/>
            <person name="Yang L."/>
            <person name="Ye C."/>
            <person name="Zhang J."/>
            <person name="Xu J."/>
            <person name="Zhou Y."/>
            <person name="Yu Y."/>
            <person name="Zhang B."/>
            <person name="Zhuang S."/>
            <person name="Wei H."/>
            <person name="Liu B."/>
            <person name="Lei M."/>
            <person name="Yu H."/>
            <person name="Li Y."/>
            <person name="Xu H."/>
            <person name="Wei S."/>
            <person name="He X."/>
            <person name="Fang L."/>
            <person name="Zhang Z."/>
            <person name="Zhang Y."/>
            <person name="Huang X."/>
            <person name="Su Z."/>
            <person name="Tong W."/>
            <person name="Li J."/>
            <person name="Tong Z."/>
            <person name="Li S."/>
            <person name="Ye J."/>
            <person name="Wang L."/>
            <person name="Fang L."/>
            <person name="Lei T."/>
            <person name="Chen C."/>
            <person name="Chen H."/>
            <person name="Xu Z."/>
            <person name="Li H."/>
            <person name="Huang H."/>
            <person name="Zhang F."/>
            <person name="Xu H."/>
            <person name="Li N."/>
            <person name="Zhao C."/>
            <person name="Li S."/>
            <person name="Dong L."/>
            <person name="Huang Y."/>
            <person name="Li L."/>
            <person name="Xi Y."/>
            <person name="Qi Q."/>
            <person name="Li W."/>
            <person name="Zhang B."/>
            <person name="Hu W."/>
            <person name="Zhang Y."/>
            <person name="Tian X."/>
            <person name="Jiao Y."/>
            <person name="Liang X."/>
            <person name="Jin J."/>
            <person name="Gao L."/>
            <person name="Zheng W."/>
            <person name="Hao B."/>
            <person name="Liu S."/>
            <person name="Wang W."/>
            <person name="Yuan L."/>
            <person name="Cao M."/>
            <person name="McDermott J."/>
            <person name="Samudrala R."/>
            <person name="Wang J."/>
            <person name="Wong G.K."/>
            <person name="Yang H."/>
        </authorList>
    </citation>
    <scope>NUCLEOTIDE SEQUENCE [LARGE SCALE GENOMIC DNA]</scope>
    <source>
        <strain evidence="7">cv. 93-11</strain>
    </source>
</reference>
<dbReference type="FunFam" id="3.30.1230.20:FF:000002">
    <property type="entry name" value="40S ribosomal protein S21"/>
    <property type="match status" value="1"/>
</dbReference>
<name>B8AP26_ORYSI</name>
<dbReference type="Pfam" id="PF01249">
    <property type="entry name" value="Ribosomal_S21e"/>
    <property type="match status" value="1"/>
</dbReference>
<dbReference type="GO" id="GO:0003735">
    <property type="term" value="F:structural constituent of ribosome"/>
    <property type="evidence" value="ECO:0007669"/>
    <property type="project" value="InterPro"/>
</dbReference>
<proteinExistence type="inferred from homology"/>
<dbReference type="STRING" id="39946.B8AP26"/>
<sequence length="192" mass="20662">MQACSYMHECQEAVASPVPASLLSGDHAGTNASLILCRISSSHCRQGPVPLPPTIPPTSPPVAVVVFSSSTVIMQNEEGQMVDLYVPRKCSTTNRIITAKDHASVQINIGHVDENGLYDGRFTTFALSGFIRAQGDADSALDRLWQKRKAELLDTMPVISAGTLKALRLDFPGVNPDNVPSELKLFITKSVS</sequence>
<dbReference type="Gramene" id="BGIOSGA010090-TA">
    <property type="protein sequence ID" value="BGIOSGA010090-PA"/>
    <property type="gene ID" value="BGIOSGA010090"/>
</dbReference>
<dbReference type="OMA" id="HECQEAV"/>
<keyword evidence="7" id="KW-1185">Reference proteome</keyword>